<dbReference type="InterPro" id="IPR015889">
    <property type="entry name" value="Intradiol_dOase_core"/>
</dbReference>
<dbReference type="GO" id="GO:0008199">
    <property type="term" value="F:ferric iron binding"/>
    <property type="evidence" value="ECO:0007669"/>
    <property type="project" value="InterPro"/>
</dbReference>
<dbReference type="STRING" id="56458.SB85_14120"/>
<dbReference type="EMBL" id="MDEK01000008">
    <property type="protein sequence ID" value="PPU82497.1"/>
    <property type="molecule type" value="Genomic_DNA"/>
</dbReference>
<evidence type="ECO:0000259" key="4">
    <source>
        <dbReference type="PROSITE" id="PS00083"/>
    </source>
</evidence>
<reference evidence="5 6" key="1">
    <citation type="submission" date="2016-08" db="EMBL/GenBank/DDBJ databases">
        <authorList>
            <person name="Seilhamer J.J."/>
        </authorList>
    </citation>
    <scope>NUCLEOTIDE SEQUENCE [LARGE SCALE GENOMIC DNA]</scope>
    <source>
        <strain evidence="5 6">CFBP4641</strain>
    </source>
</reference>
<dbReference type="GO" id="GO:0018578">
    <property type="term" value="F:protocatechuate 3,4-dioxygenase activity"/>
    <property type="evidence" value="ECO:0007669"/>
    <property type="project" value="InterPro"/>
</dbReference>
<dbReference type="SUPFAM" id="SSF49482">
    <property type="entry name" value="Aromatic compound dioxygenase"/>
    <property type="match status" value="1"/>
</dbReference>
<keyword evidence="2 5" id="KW-0223">Dioxygenase</keyword>
<dbReference type="CDD" id="cd03463">
    <property type="entry name" value="3_4-PCD_alpha"/>
    <property type="match status" value="1"/>
</dbReference>
<dbReference type="InterPro" id="IPR050770">
    <property type="entry name" value="Intradiol_RC_Dioxygenase"/>
</dbReference>
<accession>A0A2P5Z3Y9</accession>
<evidence type="ECO:0000313" key="5">
    <source>
        <dbReference type="EMBL" id="PPU82497.1"/>
    </source>
</evidence>
<dbReference type="RefSeq" id="WP_010343715.1">
    <property type="nucleotide sequence ID" value="NZ_CP132343.1"/>
</dbReference>
<feature type="domain" description="Intradiol ring-cleavage dioxygenases" evidence="4">
    <location>
        <begin position="39"/>
        <end position="67"/>
    </location>
</feature>
<comment type="caution">
    <text evidence="5">The sequence shown here is derived from an EMBL/GenBank/DDBJ whole genome shotgun (WGS) entry which is preliminary data.</text>
</comment>
<evidence type="ECO:0000313" key="6">
    <source>
        <dbReference type="Proteomes" id="UP000247346"/>
    </source>
</evidence>
<evidence type="ECO:0000256" key="1">
    <source>
        <dbReference type="ARBA" id="ARBA00007825"/>
    </source>
</evidence>
<name>A0A2P5Z3Y9_9XANT</name>
<dbReference type="InterPro" id="IPR012786">
    <property type="entry name" value="Protocat_dOase_a"/>
</dbReference>
<comment type="similarity">
    <text evidence="1">Belongs to the intradiol ring-cleavage dioxygenase family.</text>
</comment>
<gene>
    <name evidence="5" type="primary">pcaG</name>
    <name evidence="5" type="ORF">XsacCFBP4641_10005</name>
</gene>
<dbReference type="InterPro" id="IPR000627">
    <property type="entry name" value="Intradiol_dOase_C"/>
</dbReference>
<evidence type="ECO:0000256" key="2">
    <source>
        <dbReference type="ARBA" id="ARBA00022964"/>
    </source>
</evidence>
<dbReference type="PROSITE" id="PS00083">
    <property type="entry name" value="INTRADIOL_DIOXYGENAS"/>
    <property type="match status" value="1"/>
</dbReference>
<sequence>MSFQATPSQTVGPYYRIGLEPLYRTEIAPAQAQGTHVEIVGSVFDGNGVPVGDALLEIWQADAAGIYDHAADPRRGDHDPAFHGWGRVPTDAQGRFAFRTVKPGRVAGPKGLQAPHLVVLVFMRGLLRAAPTRLYFGDDDLDGDAILAQVPAERRATLIAQPQPPNRYQWDVRMQGEHETVFFRY</sequence>
<dbReference type="NCBIfam" id="TIGR02423">
    <property type="entry name" value="protocat_alph"/>
    <property type="match status" value="1"/>
</dbReference>
<dbReference type="PANTHER" id="PTHR33711">
    <property type="entry name" value="DIOXYGENASE, PUTATIVE (AFU_ORTHOLOGUE AFUA_2G02910)-RELATED"/>
    <property type="match status" value="1"/>
</dbReference>
<dbReference type="PANTHER" id="PTHR33711:SF9">
    <property type="entry name" value="PROTOCATECHUATE 3,4-DIOXYGENASE ALPHA CHAIN"/>
    <property type="match status" value="1"/>
</dbReference>
<dbReference type="AlphaFoldDB" id="A0A2P5Z3Y9"/>
<dbReference type="GeneID" id="93880991"/>
<dbReference type="Proteomes" id="UP000247346">
    <property type="component" value="Unassembled WGS sequence"/>
</dbReference>
<keyword evidence="3" id="KW-0560">Oxidoreductase</keyword>
<evidence type="ECO:0000256" key="3">
    <source>
        <dbReference type="ARBA" id="ARBA00023002"/>
    </source>
</evidence>
<dbReference type="Gene3D" id="2.60.130.10">
    <property type="entry name" value="Aromatic compound dioxygenase"/>
    <property type="match status" value="1"/>
</dbReference>
<protein>
    <submittedName>
        <fullName evidence="5">Protocatechuate 3,4-dioxygenase subunit alpha</fullName>
    </submittedName>
</protein>
<dbReference type="Pfam" id="PF00775">
    <property type="entry name" value="Dioxygenase_C"/>
    <property type="match status" value="1"/>
</dbReference>
<proteinExistence type="inferred from homology"/>
<organism evidence="5 6">
    <name type="scientific">Xanthomonas sacchari</name>
    <dbReference type="NCBI Taxonomy" id="56458"/>
    <lineage>
        <taxon>Bacteria</taxon>
        <taxon>Pseudomonadati</taxon>
        <taxon>Pseudomonadota</taxon>
        <taxon>Gammaproteobacteria</taxon>
        <taxon>Lysobacterales</taxon>
        <taxon>Lysobacteraceae</taxon>
        <taxon>Xanthomonas</taxon>
    </lineage>
</organism>
<dbReference type="OrthoDB" id="9805815at2"/>